<evidence type="ECO:0000256" key="2">
    <source>
        <dbReference type="SAM" id="Phobius"/>
    </source>
</evidence>
<accession>A0AAF3EHG7</accession>
<reference evidence="4" key="1">
    <citation type="submission" date="2024-02" db="UniProtKB">
        <authorList>
            <consortium name="WormBaseParasite"/>
        </authorList>
    </citation>
    <scope>IDENTIFICATION</scope>
</reference>
<dbReference type="AlphaFoldDB" id="A0AAF3EHG7"/>
<keyword evidence="2" id="KW-0472">Membrane</keyword>
<evidence type="ECO:0000313" key="3">
    <source>
        <dbReference type="Proteomes" id="UP000887575"/>
    </source>
</evidence>
<keyword evidence="2" id="KW-0812">Transmembrane</keyword>
<keyword evidence="2" id="KW-1133">Transmembrane helix</keyword>
<organism evidence="3 4">
    <name type="scientific">Mesorhabditis belari</name>
    <dbReference type="NCBI Taxonomy" id="2138241"/>
    <lineage>
        <taxon>Eukaryota</taxon>
        <taxon>Metazoa</taxon>
        <taxon>Ecdysozoa</taxon>
        <taxon>Nematoda</taxon>
        <taxon>Chromadorea</taxon>
        <taxon>Rhabditida</taxon>
        <taxon>Rhabditina</taxon>
        <taxon>Rhabditomorpha</taxon>
        <taxon>Rhabditoidea</taxon>
        <taxon>Rhabditidae</taxon>
        <taxon>Mesorhabditinae</taxon>
        <taxon>Mesorhabditis</taxon>
    </lineage>
</organism>
<keyword evidence="3" id="KW-1185">Reference proteome</keyword>
<feature type="region of interest" description="Disordered" evidence="1">
    <location>
        <begin position="50"/>
        <end position="69"/>
    </location>
</feature>
<proteinExistence type="predicted"/>
<sequence>MGFEQFELLPQSPSKTLPPKPYNIKSLLFGIFIGIFLGIIGTLLAEKSSNSTPSHSPLSRKARNLPVSQDEEKQAVDLLKICRANEEKLTLLIDSKSDCEVFKQNLTICVANNKALKEEKLTAVAEHNKAITLIERLETEKGTTEAQLVETKKKVVLLESEKNSNKNPSACPVPQSFQGKCRLGWTYLKETDSCYFYYEFTYNDEGQLNKYKVYRKQGDKEMISSSFRRNNPKATPENGCHGTDFYVWFGLRRVDGKRTYSDGTPDDFVGTGELSTVTGNLYYSMCYESTNINQTYISYYSTEAQARRGKARYICQKPANK</sequence>
<dbReference type="Proteomes" id="UP000887575">
    <property type="component" value="Unassembled WGS sequence"/>
</dbReference>
<feature type="transmembrane region" description="Helical" evidence="2">
    <location>
        <begin position="27"/>
        <end position="45"/>
    </location>
</feature>
<name>A0AAF3EHG7_9BILA</name>
<protein>
    <submittedName>
        <fullName evidence="4">Uncharacterized protein</fullName>
    </submittedName>
</protein>
<dbReference type="WBParaSite" id="MBELARI_LOCUS1327.1">
    <property type="protein sequence ID" value="MBELARI_LOCUS1327.1"/>
    <property type="gene ID" value="MBELARI_LOCUS1327"/>
</dbReference>
<evidence type="ECO:0000256" key="1">
    <source>
        <dbReference type="SAM" id="MobiDB-lite"/>
    </source>
</evidence>
<evidence type="ECO:0000313" key="4">
    <source>
        <dbReference type="WBParaSite" id="MBELARI_LOCUS1327.1"/>
    </source>
</evidence>